<dbReference type="EMBL" id="AP011801">
    <property type="protein sequence ID" value="BAL58707.1"/>
    <property type="molecule type" value="Genomic_DNA"/>
</dbReference>
<keyword evidence="2 8" id="KW-0808">Transferase</keyword>
<accession>H5SRJ0</accession>
<dbReference type="SUPFAM" id="SSF81891">
    <property type="entry name" value="Poly A polymerase C-terminal region-like"/>
    <property type="match status" value="1"/>
</dbReference>
<dbReference type="InterPro" id="IPR006674">
    <property type="entry name" value="HD_domain"/>
</dbReference>
<gene>
    <name evidence="10" type="ORF">HGMM_OP2C255</name>
</gene>
<evidence type="ECO:0000256" key="6">
    <source>
        <dbReference type="ARBA" id="ARBA00022741"/>
    </source>
</evidence>
<dbReference type="GO" id="GO:0016779">
    <property type="term" value="F:nucleotidyltransferase activity"/>
    <property type="evidence" value="ECO:0007669"/>
    <property type="project" value="UniProtKB-KW"/>
</dbReference>
<keyword evidence="5" id="KW-0479">Metal-binding</keyword>
<reference evidence="10" key="2">
    <citation type="journal article" date="2012" name="PLoS ONE">
        <title>A Deeply Branching Thermophilic Bacterium with an Ancient Acetyl-CoA Pathway Dominates a Subsurface Ecosystem.</title>
        <authorList>
            <person name="Takami H."/>
            <person name="Noguchi H."/>
            <person name="Takaki Y."/>
            <person name="Uchiyama I."/>
            <person name="Toyoda A."/>
            <person name="Nishi S."/>
            <person name="Chee G.-J."/>
            <person name="Arai W."/>
            <person name="Nunoura T."/>
            <person name="Itoh T."/>
            <person name="Hattori M."/>
            <person name="Takai K."/>
        </authorList>
    </citation>
    <scope>NUCLEOTIDE SEQUENCE</scope>
</reference>
<evidence type="ECO:0000256" key="5">
    <source>
        <dbReference type="ARBA" id="ARBA00022723"/>
    </source>
</evidence>
<dbReference type="GO" id="GO:0000049">
    <property type="term" value="F:tRNA binding"/>
    <property type="evidence" value="ECO:0007669"/>
    <property type="project" value="TreeGrafter"/>
</dbReference>
<dbReference type="InterPro" id="IPR032828">
    <property type="entry name" value="PolyA_RNA-bd"/>
</dbReference>
<dbReference type="InterPro" id="IPR003607">
    <property type="entry name" value="HD/PDEase_dom"/>
</dbReference>
<evidence type="ECO:0000256" key="8">
    <source>
        <dbReference type="RuleBase" id="RU003953"/>
    </source>
</evidence>
<dbReference type="GO" id="GO:0000166">
    <property type="term" value="F:nucleotide binding"/>
    <property type="evidence" value="ECO:0007669"/>
    <property type="project" value="UniProtKB-KW"/>
</dbReference>
<dbReference type="GO" id="GO:0046872">
    <property type="term" value="F:metal ion binding"/>
    <property type="evidence" value="ECO:0007669"/>
    <property type="project" value="UniProtKB-KW"/>
</dbReference>
<sequence length="486" mass="54486">MTKINTEEIFTRHPFARTLLERLTQAGFEAVMVGGVVRDALRAQFESDYEFIPDEVDIATSAQPDEIKKIFSDYKIFEVGEAFGVVLVVAPDGRSYEVATFRTEGEYDGRWPATVELVRTLEEDLLRRDLTVNGLAATLDGSVIDIVGGIADLRAKHIRTIGDPDKRFSEDFLRILRAIRLACALDGTILPEVSAAIHRHREGLRKISAERIRDELMRILKTPRAARGIELLDEHGILEIIVPELVRCKGVPQPERYHPEGDVYTHTLLALRCADTIIRDPLVKFALLVHDVGKPLALQRNNYEHAGGHEVIGEQMAEKICRRLRFSTDEIKLIKFLVREHLRIGKFSEMSPGKRATLLKTQENMRVSFERPAQRFAYFAKLLALMVCDCEASAHKSSGWLPVVQALPALWLRLRELDERERARKLLDGHDLIQMGLAPGPQIKAVLESVYEQIFAGAITTREEALAAAHAALSALTPRPTEGAGS</sequence>
<name>H5SRJ0_ACEAU</name>
<dbReference type="Pfam" id="PF01743">
    <property type="entry name" value="PolyA_pol"/>
    <property type="match status" value="1"/>
</dbReference>
<keyword evidence="6" id="KW-0547">Nucleotide-binding</keyword>
<evidence type="ECO:0000256" key="2">
    <source>
        <dbReference type="ARBA" id="ARBA00022679"/>
    </source>
</evidence>
<dbReference type="Gene3D" id="1.10.3090.10">
    <property type="entry name" value="cca-adding enzyme, domain 2"/>
    <property type="match status" value="2"/>
</dbReference>
<evidence type="ECO:0000256" key="3">
    <source>
        <dbReference type="ARBA" id="ARBA00022694"/>
    </source>
</evidence>
<dbReference type="PANTHER" id="PTHR46173:SF1">
    <property type="entry name" value="CCA TRNA NUCLEOTIDYLTRANSFERASE 1, MITOCHONDRIAL"/>
    <property type="match status" value="1"/>
</dbReference>
<evidence type="ECO:0000313" key="10">
    <source>
        <dbReference type="EMBL" id="BAL58707.1"/>
    </source>
</evidence>
<organism evidence="10">
    <name type="scientific">Acetithermum autotrophicum</name>
    <dbReference type="NCBI Taxonomy" id="1446466"/>
    <lineage>
        <taxon>Bacteria</taxon>
        <taxon>Candidatus Bipolaricaulota</taxon>
        <taxon>Candidatus Acetithermum</taxon>
    </lineage>
</organism>
<dbReference type="Pfam" id="PF01966">
    <property type="entry name" value="HD"/>
    <property type="match status" value="1"/>
</dbReference>
<keyword evidence="4 10" id="KW-0548">Nucleotidyltransferase</keyword>
<evidence type="ECO:0000256" key="4">
    <source>
        <dbReference type="ARBA" id="ARBA00022695"/>
    </source>
</evidence>
<dbReference type="AlphaFoldDB" id="H5SRJ0"/>
<dbReference type="PROSITE" id="PS51831">
    <property type="entry name" value="HD"/>
    <property type="match status" value="1"/>
</dbReference>
<dbReference type="GO" id="GO:0016787">
    <property type="term" value="F:hydrolase activity"/>
    <property type="evidence" value="ECO:0007669"/>
    <property type="project" value="UniProtKB-KW"/>
</dbReference>
<evidence type="ECO:0000256" key="1">
    <source>
        <dbReference type="ARBA" id="ARBA00001946"/>
    </source>
</evidence>
<dbReference type="CDD" id="cd05398">
    <property type="entry name" value="NT_ClassII-CCAase"/>
    <property type="match status" value="1"/>
</dbReference>
<dbReference type="SUPFAM" id="SSF81301">
    <property type="entry name" value="Nucleotidyltransferase"/>
    <property type="match status" value="1"/>
</dbReference>
<dbReference type="GO" id="GO:0008033">
    <property type="term" value="P:tRNA processing"/>
    <property type="evidence" value="ECO:0007669"/>
    <property type="project" value="UniProtKB-KW"/>
</dbReference>
<dbReference type="InterPro" id="IPR002646">
    <property type="entry name" value="PolA_pol_head_dom"/>
</dbReference>
<dbReference type="InterPro" id="IPR050264">
    <property type="entry name" value="Bact_CCA-adding_enz_type3_sf"/>
</dbReference>
<comment type="cofactor">
    <cofactor evidence="1">
        <name>Mg(2+)</name>
        <dbReference type="ChEBI" id="CHEBI:18420"/>
    </cofactor>
</comment>
<evidence type="ECO:0000259" key="9">
    <source>
        <dbReference type="PROSITE" id="PS51831"/>
    </source>
</evidence>
<dbReference type="InterPro" id="IPR043519">
    <property type="entry name" value="NT_sf"/>
</dbReference>
<dbReference type="Pfam" id="PF12627">
    <property type="entry name" value="PolyA_pol_RNAbd"/>
    <property type="match status" value="1"/>
</dbReference>
<keyword evidence="3" id="KW-0819">tRNA processing</keyword>
<protein>
    <submittedName>
        <fullName evidence="10">Polynucleotide adenylyltransferase/metal dependent phosphohydrolase</fullName>
    </submittedName>
</protein>
<dbReference type="Gene3D" id="3.30.460.10">
    <property type="entry name" value="Beta Polymerase, domain 2"/>
    <property type="match status" value="1"/>
</dbReference>
<evidence type="ECO:0000256" key="7">
    <source>
        <dbReference type="ARBA" id="ARBA00022842"/>
    </source>
</evidence>
<dbReference type="PANTHER" id="PTHR46173">
    <property type="entry name" value="CCA TRNA NUCLEOTIDYLTRANSFERASE 1, MITOCHONDRIAL"/>
    <property type="match status" value="1"/>
</dbReference>
<comment type="similarity">
    <text evidence="8">Belongs to the tRNA nucleotidyltransferase/poly(A) polymerase family.</text>
</comment>
<reference evidence="10" key="1">
    <citation type="journal article" date="2005" name="Environ. Microbiol.">
        <title>Genetic and functional properties of uncultivated thermophilic crenarchaeotes from a subsurface gold mine as revealed by analysis of genome fragments.</title>
        <authorList>
            <person name="Nunoura T."/>
            <person name="Hirayama H."/>
            <person name="Takami H."/>
            <person name="Oida H."/>
            <person name="Nishi S."/>
            <person name="Shimamura S."/>
            <person name="Suzuki Y."/>
            <person name="Inagaki F."/>
            <person name="Takai K."/>
            <person name="Nealson K.H."/>
            <person name="Horikoshi K."/>
        </authorList>
    </citation>
    <scope>NUCLEOTIDE SEQUENCE</scope>
</reference>
<feature type="domain" description="HD" evidence="9">
    <location>
        <begin position="263"/>
        <end position="368"/>
    </location>
</feature>
<keyword evidence="10" id="KW-0378">Hydrolase</keyword>
<proteinExistence type="inferred from homology"/>
<keyword evidence="7" id="KW-0460">Magnesium</keyword>
<keyword evidence="8" id="KW-0694">RNA-binding</keyword>
<dbReference type="CDD" id="cd00077">
    <property type="entry name" value="HDc"/>
    <property type="match status" value="1"/>
</dbReference>